<organism evidence="1">
    <name type="scientific">bioreactor metagenome</name>
    <dbReference type="NCBI Taxonomy" id="1076179"/>
    <lineage>
        <taxon>unclassified sequences</taxon>
        <taxon>metagenomes</taxon>
        <taxon>ecological metagenomes</taxon>
    </lineage>
</organism>
<reference evidence="1" key="1">
    <citation type="submission" date="2019-08" db="EMBL/GenBank/DDBJ databases">
        <authorList>
            <person name="Kucharzyk K."/>
            <person name="Murdoch R.W."/>
            <person name="Higgins S."/>
            <person name="Loffler F."/>
        </authorList>
    </citation>
    <scope>NUCLEOTIDE SEQUENCE</scope>
</reference>
<protein>
    <submittedName>
        <fullName evidence="1">Uncharacterized protein</fullName>
    </submittedName>
</protein>
<evidence type="ECO:0000313" key="1">
    <source>
        <dbReference type="EMBL" id="MPN21059.1"/>
    </source>
</evidence>
<gene>
    <name evidence="1" type="ORF">SDC9_168438</name>
</gene>
<dbReference type="EMBL" id="VSSQ01068942">
    <property type="protein sequence ID" value="MPN21059.1"/>
    <property type="molecule type" value="Genomic_DNA"/>
</dbReference>
<sequence>MVADSLTILEGNVESFNQFAVMIQRFRRINDTIDMILIRHAEALFRRHIRIENNSAGCYLTSAGPNMVFYQPNR</sequence>
<comment type="caution">
    <text evidence="1">The sequence shown here is derived from an EMBL/GenBank/DDBJ whole genome shotgun (WGS) entry which is preliminary data.</text>
</comment>
<name>A0A645G5I2_9ZZZZ</name>
<accession>A0A645G5I2</accession>
<dbReference type="AlphaFoldDB" id="A0A645G5I2"/>
<proteinExistence type="predicted"/>